<dbReference type="AlphaFoldDB" id="A0AAP8J2M0"/>
<reference evidence="2 3" key="1">
    <citation type="submission" date="2017-12" db="EMBL/GenBank/DDBJ databases">
        <title>Phylogenetic diversity of female urinary microbiome.</title>
        <authorList>
            <person name="Thomas-White K."/>
            <person name="Wolfe A.J."/>
        </authorList>
    </citation>
    <scope>NUCLEOTIDE SEQUENCE [LARGE SCALE GENOMIC DNA]</scope>
    <source>
        <strain evidence="2 3">UMB0004</strain>
    </source>
</reference>
<sequence length="71" mass="8114">MISDTPSWLRGGRLATAQLEWWARLRTRKDRGFEARPWSKAEKPTPLKTNFTTEPATAPPALAFYPDTRTP</sequence>
<evidence type="ECO:0000256" key="1">
    <source>
        <dbReference type="SAM" id="MobiDB-lite"/>
    </source>
</evidence>
<feature type="compositionally biased region" description="Basic and acidic residues" evidence="1">
    <location>
        <begin position="33"/>
        <end position="45"/>
    </location>
</feature>
<accession>A0AAP8J2M0</accession>
<protein>
    <submittedName>
        <fullName evidence="2">Uncharacterized protein</fullName>
    </submittedName>
</protein>
<organism evidence="2 3">
    <name type="scientific">Lacticaseibacillus rhamnosus</name>
    <name type="common">Lactobacillus rhamnosus</name>
    <dbReference type="NCBI Taxonomy" id="47715"/>
    <lineage>
        <taxon>Bacteria</taxon>
        <taxon>Bacillati</taxon>
        <taxon>Bacillota</taxon>
        <taxon>Bacilli</taxon>
        <taxon>Lactobacillales</taxon>
        <taxon>Lactobacillaceae</taxon>
        <taxon>Lacticaseibacillus</taxon>
    </lineage>
</organism>
<evidence type="ECO:0000313" key="2">
    <source>
        <dbReference type="EMBL" id="PLA58122.1"/>
    </source>
</evidence>
<gene>
    <name evidence="2" type="ORF">CYJ91_00780</name>
</gene>
<dbReference type="Proteomes" id="UP000234212">
    <property type="component" value="Unassembled WGS sequence"/>
</dbReference>
<comment type="caution">
    <text evidence="2">The sequence shown here is derived from an EMBL/GenBank/DDBJ whole genome shotgun (WGS) entry which is preliminary data.</text>
</comment>
<dbReference type="EMBL" id="PKJX01000001">
    <property type="protein sequence ID" value="PLA58122.1"/>
    <property type="molecule type" value="Genomic_DNA"/>
</dbReference>
<proteinExistence type="predicted"/>
<feature type="region of interest" description="Disordered" evidence="1">
    <location>
        <begin position="33"/>
        <end position="71"/>
    </location>
</feature>
<evidence type="ECO:0000313" key="3">
    <source>
        <dbReference type="Proteomes" id="UP000234212"/>
    </source>
</evidence>
<name>A0AAP8J2M0_LACRH</name>
<feature type="compositionally biased region" description="Low complexity" evidence="1">
    <location>
        <begin position="52"/>
        <end position="61"/>
    </location>
</feature>